<comment type="caution">
    <text evidence="5">The sequence shown here is derived from an EMBL/GenBank/DDBJ whole genome shotgun (WGS) entry which is preliminary data.</text>
</comment>
<dbReference type="AlphaFoldDB" id="A0A2B7X3Q1"/>
<dbReference type="GO" id="GO:0016491">
    <property type="term" value="F:oxidoreductase activity"/>
    <property type="evidence" value="ECO:0007669"/>
    <property type="project" value="UniProtKB-KW"/>
</dbReference>
<dbReference type="InterPro" id="IPR020904">
    <property type="entry name" value="Sc_DH/Rdtase_CS"/>
</dbReference>
<dbReference type="FunFam" id="3.40.50.720:FF:000084">
    <property type="entry name" value="Short-chain dehydrogenase reductase"/>
    <property type="match status" value="1"/>
</dbReference>
<dbReference type="PRINTS" id="PR00080">
    <property type="entry name" value="SDRFAMILY"/>
</dbReference>
<evidence type="ECO:0000259" key="4">
    <source>
        <dbReference type="SMART" id="SM00822"/>
    </source>
</evidence>
<comment type="similarity">
    <text evidence="1">Belongs to the short-chain dehydrogenases/reductases (SDR) family.</text>
</comment>
<organism evidence="5 6">
    <name type="scientific">Blastomyces parvus</name>
    <dbReference type="NCBI Taxonomy" id="2060905"/>
    <lineage>
        <taxon>Eukaryota</taxon>
        <taxon>Fungi</taxon>
        <taxon>Dikarya</taxon>
        <taxon>Ascomycota</taxon>
        <taxon>Pezizomycotina</taxon>
        <taxon>Eurotiomycetes</taxon>
        <taxon>Eurotiomycetidae</taxon>
        <taxon>Onygenales</taxon>
        <taxon>Ajellomycetaceae</taxon>
        <taxon>Blastomyces</taxon>
    </lineage>
</organism>
<name>A0A2B7X3Q1_9EURO</name>
<evidence type="ECO:0000256" key="2">
    <source>
        <dbReference type="ARBA" id="ARBA00022857"/>
    </source>
</evidence>
<dbReference type="Gene3D" id="3.40.50.720">
    <property type="entry name" value="NAD(P)-binding Rossmann-like Domain"/>
    <property type="match status" value="1"/>
</dbReference>
<evidence type="ECO:0000256" key="3">
    <source>
        <dbReference type="ARBA" id="ARBA00023002"/>
    </source>
</evidence>
<keyword evidence="6" id="KW-1185">Reference proteome</keyword>
<dbReference type="InterPro" id="IPR002347">
    <property type="entry name" value="SDR_fam"/>
</dbReference>
<dbReference type="EMBL" id="PDNC01000049">
    <property type="protein sequence ID" value="PGH03372.1"/>
    <property type="molecule type" value="Genomic_DNA"/>
</dbReference>
<dbReference type="PRINTS" id="PR00081">
    <property type="entry name" value="GDHRDH"/>
</dbReference>
<protein>
    <recommendedName>
        <fullName evidence="4">Ketoreductase domain-containing protein</fullName>
    </recommendedName>
</protein>
<dbReference type="SUPFAM" id="SSF51735">
    <property type="entry name" value="NAD(P)-binding Rossmann-fold domains"/>
    <property type="match status" value="1"/>
</dbReference>
<dbReference type="Proteomes" id="UP000224080">
    <property type="component" value="Unassembled WGS sequence"/>
</dbReference>
<feature type="domain" description="Ketoreductase" evidence="4">
    <location>
        <begin position="9"/>
        <end position="195"/>
    </location>
</feature>
<evidence type="ECO:0000313" key="6">
    <source>
        <dbReference type="Proteomes" id="UP000224080"/>
    </source>
</evidence>
<sequence>MDSTPLKGKFAIVTGGSRGLGRAIALELARRGASILLTFASSAAGAEKTVADITAAGGKAYAVAANGHDPQKATDAILAKALEVSRDGIDIVVNNAADGSDQTLEEVDTAMFDRVMHANVLFPILLVKACRPHFRRGARIVNVSSTSARRGMASAICYAASKAALENLTRSLAWELGRSLDATVNAVNPGPIATEMWYNTTTAPDVELNEVEEFLKRQTPAGHRIATAEDVSAIVAFLCDPSARWISGVVTCANGGLV</sequence>
<dbReference type="InterPro" id="IPR036291">
    <property type="entry name" value="NAD(P)-bd_dom_sf"/>
</dbReference>
<dbReference type="Pfam" id="PF13561">
    <property type="entry name" value="adh_short_C2"/>
    <property type="match status" value="1"/>
</dbReference>
<evidence type="ECO:0000256" key="1">
    <source>
        <dbReference type="ARBA" id="ARBA00006484"/>
    </source>
</evidence>
<keyword evidence="3" id="KW-0560">Oxidoreductase</keyword>
<accession>A0A2B7X3Q1</accession>
<dbReference type="PANTHER" id="PTHR43639:SF1">
    <property type="entry name" value="SHORT-CHAIN DEHYDROGENASE_REDUCTASE FAMILY PROTEIN"/>
    <property type="match status" value="1"/>
</dbReference>
<dbReference type="PROSITE" id="PS00061">
    <property type="entry name" value="ADH_SHORT"/>
    <property type="match status" value="1"/>
</dbReference>
<proteinExistence type="inferred from homology"/>
<keyword evidence="2" id="KW-0521">NADP</keyword>
<dbReference type="STRING" id="2060905.A0A2B7X3Q1"/>
<evidence type="ECO:0000313" key="5">
    <source>
        <dbReference type="EMBL" id="PGH03372.1"/>
    </source>
</evidence>
<dbReference type="SMART" id="SM00822">
    <property type="entry name" value="PKS_KR"/>
    <property type="match status" value="1"/>
</dbReference>
<dbReference type="InterPro" id="IPR057326">
    <property type="entry name" value="KR_dom"/>
</dbReference>
<gene>
    <name evidence="5" type="ORF">GX51_04103</name>
</gene>
<dbReference type="PANTHER" id="PTHR43639">
    <property type="entry name" value="OXIDOREDUCTASE, SHORT-CHAIN DEHYDROGENASE/REDUCTASE FAMILY (AFU_ORTHOLOGUE AFUA_5G02870)"/>
    <property type="match status" value="1"/>
</dbReference>
<dbReference type="OrthoDB" id="47007at2759"/>
<reference evidence="5 6" key="1">
    <citation type="submission" date="2017-10" db="EMBL/GenBank/DDBJ databases">
        <title>Comparative genomics in systemic dimorphic fungi from Ajellomycetaceae.</title>
        <authorList>
            <person name="Munoz J.F."/>
            <person name="Mcewen J.G."/>
            <person name="Clay O.K."/>
            <person name="Cuomo C.A."/>
        </authorList>
    </citation>
    <scope>NUCLEOTIDE SEQUENCE [LARGE SCALE GENOMIC DNA]</scope>
    <source>
        <strain evidence="5 6">UAMH130</strain>
    </source>
</reference>